<evidence type="ECO:0000256" key="2">
    <source>
        <dbReference type="ARBA" id="ARBA00022723"/>
    </source>
</evidence>
<keyword evidence="5" id="KW-0805">Transcription regulation</keyword>
<accession>A0A232LX36</accession>
<evidence type="ECO:0000256" key="5">
    <source>
        <dbReference type="ARBA" id="ARBA00023015"/>
    </source>
</evidence>
<feature type="region of interest" description="Disordered" evidence="9">
    <location>
        <begin position="1"/>
        <end position="49"/>
    </location>
</feature>
<dbReference type="Proteomes" id="UP000243515">
    <property type="component" value="Unassembled WGS sequence"/>
</dbReference>
<keyword evidence="7" id="KW-0539">Nucleus</keyword>
<protein>
    <recommendedName>
        <fullName evidence="10">BED-type domain-containing protein</fullName>
    </recommendedName>
</protein>
<evidence type="ECO:0000259" key="10">
    <source>
        <dbReference type="PROSITE" id="PS50808"/>
    </source>
</evidence>
<evidence type="ECO:0000256" key="4">
    <source>
        <dbReference type="ARBA" id="ARBA00022833"/>
    </source>
</evidence>
<comment type="caution">
    <text evidence="11">The sequence shown here is derived from an EMBL/GenBank/DDBJ whole genome shotgun (WGS) entry which is preliminary data.</text>
</comment>
<keyword evidence="12" id="KW-1185">Reference proteome</keyword>
<evidence type="ECO:0000256" key="6">
    <source>
        <dbReference type="ARBA" id="ARBA00023163"/>
    </source>
</evidence>
<evidence type="ECO:0000256" key="9">
    <source>
        <dbReference type="SAM" id="MobiDB-lite"/>
    </source>
</evidence>
<dbReference type="PANTHER" id="PTHR46481">
    <property type="entry name" value="ZINC FINGER BED DOMAIN-CONTAINING PROTEIN 4"/>
    <property type="match status" value="1"/>
</dbReference>
<dbReference type="OrthoDB" id="4364441at2759"/>
<feature type="region of interest" description="Disordered" evidence="9">
    <location>
        <begin position="131"/>
        <end position="150"/>
    </location>
</feature>
<feature type="compositionally biased region" description="Polar residues" evidence="9">
    <location>
        <begin position="131"/>
        <end position="146"/>
    </location>
</feature>
<keyword evidence="6" id="KW-0804">Transcription</keyword>
<dbReference type="PROSITE" id="PS50808">
    <property type="entry name" value="ZF_BED"/>
    <property type="match status" value="1"/>
</dbReference>
<keyword evidence="4" id="KW-0862">Zinc</keyword>
<dbReference type="GO" id="GO:0005634">
    <property type="term" value="C:nucleus"/>
    <property type="evidence" value="ECO:0007669"/>
    <property type="project" value="UniProtKB-SubCell"/>
</dbReference>
<dbReference type="EMBL" id="NPHW01003929">
    <property type="protein sequence ID" value="OXV08725.1"/>
    <property type="molecule type" value="Genomic_DNA"/>
</dbReference>
<sequence>MSSMISCPTTALDRESSSEETQATTSAPLAAVIPGQADEPPTDLRRSPNKQCVLYPTEDSCKAEIFRLWWDSTPYGVHYRTSKRQLKWGNKAQDKKSVWLHFVEGADVMQGAPKALCKYCWRDHPHPTIKNSGTSTLRKHLNSGSCQKKGKRPLSAQLSLSNLVHKKAKQGESFSPLPSFSPPVFHDFLLSFILEANLPFRLVEHDSFRKLLSLCRRDIHIPHRTYIKTTLLQRFEAMQKGLLRDLPASRKISLALDCWTSPNHYSFLGITGYFVSDDWRYCEVLLAFKPLRGKHSGSRLAEYVMETLAFYNLTKRLLTITADNAKNNSTLRKQLRRLLQKENVEWDHRQGTIRCMSHTIQLSVVKFLSILKIQSPNSEPERVSKNERYDHISFADIGYNNVYVKIRSLVIAINSSPQRIEQFMDLQKPDDREPFSAKDSHSSQKVRLIRDVPTRWGSTYAMIKRAWELKKTIRRWLRADGQERFKNLFIHDSEWKKVADIIHILEPFEILTSLIGTTLRVSVHSVFRSFSWLFDKIEDIADGLEERTGTEKIELLEALNAAKEKLQIYYGKTSGIYGRFFNLATVLDPSIRLELYSDPSWAEWKQGYEDEFRDYFEDYYGHINATPQPSVIDSESSRYSTAIF</sequence>
<evidence type="ECO:0000256" key="8">
    <source>
        <dbReference type="PROSITE-ProRule" id="PRU00027"/>
    </source>
</evidence>
<dbReference type="InterPro" id="IPR012337">
    <property type="entry name" value="RNaseH-like_sf"/>
</dbReference>
<dbReference type="GO" id="GO:0003677">
    <property type="term" value="F:DNA binding"/>
    <property type="evidence" value="ECO:0007669"/>
    <property type="project" value="InterPro"/>
</dbReference>
<reference evidence="11 12" key="1">
    <citation type="journal article" date="2015" name="Environ. Microbiol.">
        <title>Metagenome sequence of Elaphomyces granulatus from sporocarp tissue reveals Ascomycota ectomycorrhizal fingerprints of genome expansion and a Proteobacteria-rich microbiome.</title>
        <authorList>
            <person name="Quandt C.A."/>
            <person name="Kohler A."/>
            <person name="Hesse C.N."/>
            <person name="Sharpton T.J."/>
            <person name="Martin F."/>
            <person name="Spatafora J.W."/>
        </authorList>
    </citation>
    <scope>NUCLEOTIDE SEQUENCE [LARGE SCALE GENOMIC DNA]</scope>
    <source>
        <strain evidence="11 12">OSC145934</strain>
    </source>
</reference>
<dbReference type="PANTHER" id="PTHR46481:SF10">
    <property type="entry name" value="ZINC FINGER BED DOMAIN-CONTAINING PROTEIN 39"/>
    <property type="match status" value="1"/>
</dbReference>
<dbReference type="SUPFAM" id="SSF53098">
    <property type="entry name" value="Ribonuclease H-like"/>
    <property type="match status" value="1"/>
</dbReference>
<evidence type="ECO:0000256" key="3">
    <source>
        <dbReference type="ARBA" id="ARBA00022771"/>
    </source>
</evidence>
<keyword evidence="2" id="KW-0479">Metal-binding</keyword>
<keyword evidence="3 8" id="KW-0863">Zinc-finger</keyword>
<evidence type="ECO:0000256" key="7">
    <source>
        <dbReference type="ARBA" id="ARBA00023242"/>
    </source>
</evidence>
<organism evidence="11 12">
    <name type="scientific">Elaphomyces granulatus</name>
    <dbReference type="NCBI Taxonomy" id="519963"/>
    <lineage>
        <taxon>Eukaryota</taxon>
        <taxon>Fungi</taxon>
        <taxon>Dikarya</taxon>
        <taxon>Ascomycota</taxon>
        <taxon>Pezizomycotina</taxon>
        <taxon>Eurotiomycetes</taxon>
        <taxon>Eurotiomycetidae</taxon>
        <taxon>Eurotiales</taxon>
        <taxon>Elaphomycetaceae</taxon>
        <taxon>Elaphomyces</taxon>
    </lineage>
</organism>
<gene>
    <name evidence="11" type="ORF">Egran_03512</name>
</gene>
<feature type="domain" description="BED-type" evidence="10">
    <location>
        <begin position="93"/>
        <end position="153"/>
    </location>
</feature>
<evidence type="ECO:0000313" key="12">
    <source>
        <dbReference type="Proteomes" id="UP000243515"/>
    </source>
</evidence>
<proteinExistence type="predicted"/>
<evidence type="ECO:0000256" key="1">
    <source>
        <dbReference type="ARBA" id="ARBA00004123"/>
    </source>
</evidence>
<dbReference type="InterPro" id="IPR003656">
    <property type="entry name" value="Znf_BED"/>
</dbReference>
<name>A0A232LX36_9EURO</name>
<evidence type="ECO:0000313" key="11">
    <source>
        <dbReference type="EMBL" id="OXV08725.1"/>
    </source>
</evidence>
<dbReference type="GO" id="GO:0008270">
    <property type="term" value="F:zinc ion binding"/>
    <property type="evidence" value="ECO:0007669"/>
    <property type="project" value="UniProtKB-KW"/>
</dbReference>
<dbReference type="InterPro" id="IPR052035">
    <property type="entry name" value="ZnF_BED_domain_contain"/>
</dbReference>
<dbReference type="AlphaFoldDB" id="A0A232LX36"/>
<comment type="subcellular location">
    <subcellularLocation>
        <location evidence="1">Nucleus</location>
    </subcellularLocation>
</comment>